<gene>
    <name evidence="1" type="ORF">PXEA_LOCUS32352</name>
</gene>
<protein>
    <submittedName>
        <fullName evidence="1">Uncharacterized protein</fullName>
    </submittedName>
</protein>
<proteinExistence type="predicted"/>
<reference evidence="1" key="1">
    <citation type="submission" date="2018-11" db="EMBL/GenBank/DDBJ databases">
        <authorList>
            <consortium name="Pathogen Informatics"/>
        </authorList>
    </citation>
    <scope>NUCLEOTIDE SEQUENCE</scope>
</reference>
<dbReference type="EMBL" id="CAAALY010259448">
    <property type="protein sequence ID" value="VEL38912.1"/>
    <property type="molecule type" value="Genomic_DNA"/>
</dbReference>
<evidence type="ECO:0000313" key="1">
    <source>
        <dbReference type="EMBL" id="VEL38912.1"/>
    </source>
</evidence>
<evidence type="ECO:0000313" key="2">
    <source>
        <dbReference type="Proteomes" id="UP000784294"/>
    </source>
</evidence>
<organism evidence="1 2">
    <name type="scientific">Protopolystoma xenopodis</name>
    <dbReference type="NCBI Taxonomy" id="117903"/>
    <lineage>
        <taxon>Eukaryota</taxon>
        <taxon>Metazoa</taxon>
        <taxon>Spiralia</taxon>
        <taxon>Lophotrochozoa</taxon>
        <taxon>Platyhelminthes</taxon>
        <taxon>Monogenea</taxon>
        <taxon>Polyopisthocotylea</taxon>
        <taxon>Polystomatidea</taxon>
        <taxon>Polystomatidae</taxon>
        <taxon>Protopolystoma</taxon>
    </lineage>
</organism>
<sequence length="81" mass="9006">MPTSPSMQLPESSTASSKRLILLLQPVQLAKSPIEMGVPRLVSHVHKGQSTLKSLLRRRTPFEACGPISCGRRTPKMVRWL</sequence>
<dbReference type="AlphaFoldDB" id="A0A448XKL2"/>
<dbReference type="Proteomes" id="UP000784294">
    <property type="component" value="Unassembled WGS sequence"/>
</dbReference>
<accession>A0A448XKL2</accession>
<keyword evidence="2" id="KW-1185">Reference proteome</keyword>
<comment type="caution">
    <text evidence="1">The sequence shown here is derived from an EMBL/GenBank/DDBJ whole genome shotgun (WGS) entry which is preliminary data.</text>
</comment>
<name>A0A448XKL2_9PLAT</name>